<accession>A0A2S9IK12</accession>
<feature type="transmembrane region" description="Helical" evidence="7">
    <location>
        <begin position="198"/>
        <end position="220"/>
    </location>
</feature>
<feature type="transmembrane region" description="Helical" evidence="7">
    <location>
        <begin position="532"/>
        <end position="553"/>
    </location>
</feature>
<dbReference type="GO" id="GO:0005886">
    <property type="term" value="C:plasma membrane"/>
    <property type="evidence" value="ECO:0007669"/>
    <property type="project" value="UniProtKB-SubCell"/>
</dbReference>
<evidence type="ECO:0000259" key="8">
    <source>
        <dbReference type="PROSITE" id="PS50928"/>
    </source>
</evidence>
<evidence type="ECO:0000313" key="9">
    <source>
        <dbReference type="EMBL" id="PRD40871.1"/>
    </source>
</evidence>
<feature type="domain" description="ABC transmembrane type-1" evidence="8">
    <location>
        <begin position="344"/>
        <end position="550"/>
    </location>
</feature>
<dbReference type="PANTHER" id="PTHR30183:SF2">
    <property type="entry name" value="IRON UTILIZATION PROTEIN"/>
    <property type="match status" value="1"/>
</dbReference>
<evidence type="ECO:0000256" key="5">
    <source>
        <dbReference type="ARBA" id="ARBA00022989"/>
    </source>
</evidence>
<dbReference type="Pfam" id="PF00528">
    <property type="entry name" value="BPD_transp_1"/>
    <property type="match status" value="2"/>
</dbReference>
<dbReference type="GO" id="GO:0055085">
    <property type="term" value="P:transmembrane transport"/>
    <property type="evidence" value="ECO:0007669"/>
    <property type="project" value="InterPro"/>
</dbReference>
<evidence type="ECO:0000256" key="3">
    <source>
        <dbReference type="ARBA" id="ARBA00022475"/>
    </source>
</evidence>
<evidence type="ECO:0000256" key="6">
    <source>
        <dbReference type="ARBA" id="ARBA00023136"/>
    </source>
</evidence>
<dbReference type="CDD" id="cd06261">
    <property type="entry name" value="TM_PBP2"/>
    <property type="match status" value="2"/>
</dbReference>
<organism evidence="9 10">
    <name type="scientific">Phyllobacterium phragmitis</name>
    <dbReference type="NCBI Taxonomy" id="2670329"/>
    <lineage>
        <taxon>Bacteria</taxon>
        <taxon>Pseudomonadati</taxon>
        <taxon>Pseudomonadota</taxon>
        <taxon>Alphaproteobacteria</taxon>
        <taxon>Hyphomicrobiales</taxon>
        <taxon>Phyllobacteriaceae</taxon>
        <taxon>Phyllobacterium</taxon>
    </lineage>
</organism>
<sequence length="558" mass="60404">MTYTALPRSFRMLAAHRKVGRLWLCMATVIAALVLTPILALGWQALHGSSDLWPHLFAFVLPTALTQTLMLLFGVGILVILIGTSTAWLVTAYDFPGRSMMEWALLLPLAVPTYIIAYAYLDILHPIGVFQGVIRAVLGYSSPREFRLPDIRSMTGCIILLGFVLYPYVYITTRAMFLTQAANLIEAARTLGTRRSGIFWRVALPLARPAIAVGVALALMEALNDIGASEFLGVKTLTVSVYTTWVTRSDLPGAAQIALAMLFLVIALIVVERWARRRQRYSVTAQRNRNFVPRKLRGFAGWAALCCGLVPVLIGFVIPASYLAVEAWKRFRAAGLSERLVSEAANTIIMSAVATMIVLAFGIIAAYAVRLRPGRFSGVAFRLSTIGYAAPGTVIAIGILIPVAALDRFIDRSMIDWFGFSTGLLLIGSGAALIYAYTARFLAIPAGAAEAGFSRIPISFDQAARSLGQNATGTFRQIHLPLSKAALAAAGLLVFVDCMKELPATLLLRPLNFETLATHLYGEAARGTYEEASIAALAIVLIGTLPVIVLARVGRQKS</sequence>
<keyword evidence="10" id="KW-1185">Reference proteome</keyword>
<protein>
    <submittedName>
        <fullName evidence="9">Iron ABC transporter permease</fullName>
    </submittedName>
</protein>
<feature type="transmembrane region" description="Helical" evidence="7">
    <location>
        <begin position="151"/>
        <end position="171"/>
    </location>
</feature>
<comment type="subcellular location">
    <subcellularLocation>
        <location evidence="1 7">Cell membrane</location>
        <topology evidence="1 7">Multi-pass membrane protein</topology>
    </subcellularLocation>
</comment>
<keyword evidence="5 7" id="KW-1133">Transmembrane helix</keyword>
<dbReference type="Proteomes" id="UP000239434">
    <property type="component" value="Unassembled WGS sequence"/>
</dbReference>
<keyword evidence="2 7" id="KW-0813">Transport</keyword>
<dbReference type="FunFam" id="1.10.3720.10:FF:000088">
    <property type="entry name" value="Iron(III) ABC transporter, permease protein"/>
    <property type="match status" value="1"/>
</dbReference>
<dbReference type="EMBL" id="PVBR01000029">
    <property type="protein sequence ID" value="PRD40871.1"/>
    <property type="molecule type" value="Genomic_DNA"/>
</dbReference>
<dbReference type="InterPro" id="IPR035906">
    <property type="entry name" value="MetI-like_sf"/>
</dbReference>
<keyword evidence="3" id="KW-1003">Cell membrane</keyword>
<dbReference type="InterPro" id="IPR000515">
    <property type="entry name" value="MetI-like"/>
</dbReference>
<feature type="transmembrane region" description="Helical" evidence="7">
    <location>
        <begin position="299"/>
        <end position="324"/>
    </location>
</feature>
<evidence type="ECO:0000256" key="4">
    <source>
        <dbReference type="ARBA" id="ARBA00022692"/>
    </source>
</evidence>
<dbReference type="SUPFAM" id="SSF161098">
    <property type="entry name" value="MetI-like"/>
    <property type="match status" value="2"/>
</dbReference>
<name>A0A2S9IK12_9HYPH</name>
<evidence type="ECO:0000313" key="10">
    <source>
        <dbReference type="Proteomes" id="UP000239434"/>
    </source>
</evidence>
<proteinExistence type="inferred from homology"/>
<keyword evidence="4 7" id="KW-0812">Transmembrane</keyword>
<feature type="transmembrane region" description="Helical" evidence="7">
    <location>
        <begin position="417"/>
        <end position="437"/>
    </location>
</feature>
<evidence type="ECO:0000256" key="1">
    <source>
        <dbReference type="ARBA" id="ARBA00004651"/>
    </source>
</evidence>
<dbReference type="Gene3D" id="1.10.3720.10">
    <property type="entry name" value="MetI-like"/>
    <property type="match status" value="2"/>
</dbReference>
<gene>
    <name evidence="9" type="ORF">C5748_24680</name>
</gene>
<feature type="transmembrane region" description="Helical" evidence="7">
    <location>
        <begin position="381"/>
        <end position="405"/>
    </location>
</feature>
<evidence type="ECO:0000256" key="2">
    <source>
        <dbReference type="ARBA" id="ARBA00022448"/>
    </source>
</evidence>
<dbReference type="PROSITE" id="PS50928">
    <property type="entry name" value="ABC_TM1"/>
    <property type="match status" value="2"/>
</dbReference>
<dbReference type="PANTHER" id="PTHR30183">
    <property type="entry name" value="MOLYBDENUM TRANSPORT SYSTEM PERMEASE PROTEIN MODB"/>
    <property type="match status" value="1"/>
</dbReference>
<keyword evidence="6 7" id="KW-0472">Membrane</keyword>
<comment type="caution">
    <text evidence="9">The sequence shown here is derived from an EMBL/GenBank/DDBJ whole genome shotgun (WGS) entry which is preliminary data.</text>
</comment>
<feature type="transmembrane region" description="Helical" evidence="7">
    <location>
        <begin position="344"/>
        <end position="369"/>
    </location>
</feature>
<feature type="transmembrane region" description="Helical" evidence="7">
    <location>
        <begin position="21"/>
        <end position="46"/>
    </location>
</feature>
<feature type="transmembrane region" description="Helical" evidence="7">
    <location>
        <begin position="103"/>
        <end position="121"/>
    </location>
</feature>
<reference evidence="9 10" key="1">
    <citation type="submission" date="2018-02" db="EMBL/GenBank/DDBJ databases">
        <title>The draft genome of Phyllobacterium sp. 1N-3.</title>
        <authorList>
            <person name="Liu L."/>
            <person name="Li L."/>
            <person name="Zhang X."/>
            <person name="Wang T."/>
            <person name="Liang L."/>
        </authorList>
    </citation>
    <scope>NUCLEOTIDE SEQUENCE [LARGE SCALE GENOMIC DNA]</scope>
    <source>
        <strain evidence="9 10">1N-3</strain>
    </source>
</reference>
<comment type="similarity">
    <text evidence="7">Belongs to the binding-protein-dependent transport system permease family.</text>
</comment>
<dbReference type="AlphaFoldDB" id="A0A2S9IK12"/>
<feature type="domain" description="ABC transmembrane type-1" evidence="8">
    <location>
        <begin position="65"/>
        <end position="270"/>
    </location>
</feature>
<evidence type="ECO:0000256" key="7">
    <source>
        <dbReference type="RuleBase" id="RU363032"/>
    </source>
</evidence>
<feature type="transmembrane region" description="Helical" evidence="7">
    <location>
        <begin position="66"/>
        <end position="91"/>
    </location>
</feature>
<feature type="transmembrane region" description="Helical" evidence="7">
    <location>
        <begin position="253"/>
        <end position="271"/>
    </location>
</feature>